<evidence type="ECO:0000256" key="5">
    <source>
        <dbReference type="PIRSR" id="PIRSR602081-1"/>
    </source>
</evidence>
<keyword evidence="10" id="KW-1185">Reference proteome</keyword>
<dbReference type="PANTHER" id="PTHR11455:SF9">
    <property type="entry name" value="CRYPTOCHROME CIRCADIAN CLOCK 5 ISOFORM X1"/>
    <property type="match status" value="1"/>
</dbReference>
<comment type="cofactor">
    <cofactor evidence="1">
        <name>(6R)-5,10-methylene-5,6,7,8-tetrahydrofolate</name>
        <dbReference type="ChEBI" id="CHEBI:15636"/>
    </cofactor>
</comment>
<evidence type="ECO:0000259" key="8">
    <source>
        <dbReference type="PROSITE" id="PS51645"/>
    </source>
</evidence>
<evidence type="ECO:0000256" key="7">
    <source>
        <dbReference type="RuleBase" id="RU004182"/>
    </source>
</evidence>
<dbReference type="PROSITE" id="PS51645">
    <property type="entry name" value="PHR_CRY_ALPHA_BETA"/>
    <property type="match status" value="1"/>
</dbReference>
<dbReference type="RefSeq" id="WP_090412037.1">
    <property type="nucleotide sequence ID" value="NZ_FNOY01000008.1"/>
</dbReference>
<comment type="cofactor">
    <cofactor evidence="5">
        <name>FAD</name>
        <dbReference type="ChEBI" id="CHEBI:57692"/>
    </cofactor>
    <text evidence="5">Binds 1 FAD per subunit.</text>
</comment>
<dbReference type="InterPro" id="IPR002081">
    <property type="entry name" value="Cryptochrome/DNA_photolyase_1"/>
</dbReference>
<feature type="domain" description="Photolyase/cryptochrome alpha/beta" evidence="8">
    <location>
        <begin position="20"/>
        <end position="150"/>
    </location>
</feature>
<feature type="site" description="Electron transfer via tryptophanyl radical" evidence="6">
    <location>
        <position position="359"/>
    </location>
</feature>
<dbReference type="OrthoDB" id="9772484at2"/>
<keyword evidence="9" id="KW-0456">Lyase</keyword>
<dbReference type="GO" id="GO:0009416">
    <property type="term" value="P:response to light stimulus"/>
    <property type="evidence" value="ECO:0007669"/>
    <property type="project" value="TreeGrafter"/>
</dbReference>
<dbReference type="GO" id="GO:0006139">
    <property type="term" value="P:nucleobase-containing compound metabolic process"/>
    <property type="evidence" value="ECO:0007669"/>
    <property type="project" value="UniProtKB-ARBA"/>
</dbReference>
<dbReference type="InterPro" id="IPR006050">
    <property type="entry name" value="DNA_photolyase_N"/>
</dbReference>
<dbReference type="GO" id="GO:0003677">
    <property type="term" value="F:DNA binding"/>
    <property type="evidence" value="ECO:0007669"/>
    <property type="project" value="TreeGrafter"/>
</dbReference>
<evidence type="ECO:0000256" key="2">
    <source>
        <dbReference type="ARBA" id="ARBA00022630"/>
    </source>
</evidence>
<evidence type="ECO:0000313" key="10">
    <source>
        <dbReference type="Proteomes" id="UP000198640"/>
    </source>
</evidence>
<organism evidence="9 10">
    <name type="scientific">Nitrosomonas halophila</name>
    <dbReference type="NCBI Taxonomy" id="44576"/>
    <lineage>
        <taxon>Bacteria</taxon>
        <taxon>Pseudomonadati</taxon>
        <taxon>Pseudomonadota</taxon>
        <taxon>Betaproteobacteria</taxon>
        <taxon>Nitrosomonadales</taxon>
        <taxon>Nitrosomonadaceae</taxon>
        <taxon>Nitrosomonas</taxon>
    </lineage>
</organism>
<dbReference type="InterPro" id="IPR014729">
    <property type="entry name" value="Rossmann-like_a/b/a_fold"/>
</dbReference>
<keyword evidence="3 5" id="KW-0274">FAD</keyword>
<comment type="similarity">
    <text evidence="7">Belongs to the DNA photolyase family.</text>
</comment>
<dbReference type="PANTHER" id="PTHR11455">
    <property type="entry name" value="CRYPTOCHROME"/>
    <property type="match status" value="1"/>
</dbReference>
<dbReference type="Proteomes" id="UP000198640">
    <property type="component" value="Unassembled WGS sequence"/>
</dbReference>
<evidence type="ECO:0000256" key="3">
    <source>
        <dbReference type="ARBA" id="ARBA00022827"/>
    </source>
</evidence>
<dbReference type="PROSITE" id="PS00394">
    <property type="entry name" value="DNA_PHOTOLYASES_1_1"/>
    <property type="match status" value="1"/>
</dbReference>
<evidence type="ECO:0000256" key="4">
    <source>
        <dbReference type="ARBA" id="ARBA00022991"/>
    </source>
</evidence>
<feature type="binding site" evidence="5">
    <location>
        <begin position="275"/>
        <end position="282"/>
    </location>
    <ligand>
        <name>FAD</name>
        <dbReference type="ChEBI" id="CHEBI:57692"/>
    </ligand>
</feature>
<dbReference type="GO" id="GO:0071949">
    <property type="term" value="F:FAD binding"/>
    <property type="evidence" value="ECO:0007669"/>
    <property type="project" value="TreeGrafter"/>
</dbReference>
<dbReference type="Gene3D" id="1.10.579.10">
    <property type="entry name" value="DNA Cyclobutane Dipyrimidine Photolyase, subunit A, domain 3"/>
    <property type="match status" value="1"/>
</dbReference>
<feature type="site" description="Electron transfer via tryptophanyl radical" evidence="6">
    <location>
        <position position="306"/>
    </location>
</feature>
<dbReference type="EMBL" id="FNOY01000008">
    <property type="protein sequence ID" value="SDX77095.1"/>
    <property type="molecule type" value="Genomic_DNA"/>
</dbReference>
<dbReference type="Gene3D" id="1.25.40.80">
    <property type="match status" value="1"/>
</dbReference>
<dbReference type="GO" id="GO:0006950">
    <property type="term" value="P:response to stress"/>
    <property type="evidence" value="ECO:0007669"/>
    <property type="project" value="UniProtKB-ARBA"/>
</dbReference>
<sequence>MTIQPKNTQAVISRSDNLPPVTIFWFRRDLRLEDNTGLGKALAAGHPVVPIFIFDPNILDGLPRDDARVTFIFDTLQTLKSQLRQPHGSNLALYHGQPAAVFEQLVHSYSIAAVYANHDYEPYARQRDAQIRTLLGRHRIKFLSFKDHVLFETSEIVKPDNQPYVVYTPYMRRWKTVWREKKSCAETTSPNWGNLLKHIDLPSLSLADIGFKRSAIRVPAARTGHAWLHDYRDTRDFPACEGTSRLGPHLRFGTVGIRKIFHESEQAGAEAFCNELIWREFFSQILWHFPHTPESCFKPRFEHIAWRNDESEFKYWCQGMTGYPLVDAGMRQLNQTGFMHNRVRMVTASFLCKHLLIDWRWGEAYFAEKLLDYEMASNVGNWQWVAGCGVDAAPYFRIFNPMTQADKFDRDKRYIGAWIKDLNAPSYPQPIVEHAWARKRCLDAYRRALGAS</sequence>
<dbReference type="PROSITE" id="PS00691">
    <property type="entry name" value="DNA_PHOTOLYASES_1_2"/>
    <property type="match status" value="1"/>
</dbReference>
<dbReference type="SUPFAM" id="SSF52425">
    <property type="entry name" value="Cryptochrome/photolyase, N-terminal domain"/>
    <property type="match status" value="1"/>
</dbReference>
<dbReference type="InterPro" id="IPR036155">
    <property type="entry name" value="Crypto/Photolyase_N_sf"/>
</dbReference>
<dbReference type="Pfam" id="PF03441">
    <property type="entry name" value="FAD_binding_7"/>
    <property type="match status" value="1"/>
</dbReference>
<evidence type="ECO:0000256" key="1">
    <source>
        <dbReference type="ARBA" id="ARBA00001932"/>
    </source>
</evidence>
<feature type="binding site" evidence="5">
    <location>
        <position position="231"/>
    </location>
    <ligand>
        <name>FAD</name>
        <dbReference type="ChEBI" id="CHEBI:57692"/>
    </ligand>
</feature>
<keyword evidence="2 5" id="KW-0285">Flavoprotein</keyword>
<dbReference type="STRING" id="44576.SAMN05421881_10085"/>
<dbReference type="PRINTS" id="PR00147">
    <property type="entry name" value="DNAPHOTLYASE"/>
</dbReference>
<dbReference type="InterPro" id="IPR018394">
    <property type="entry name" value="DNA_photolyase_1_CS_C"/>
</dbReference>
<gene>
    <name evidence="9" type="ORF">SAMN05421881_10085</name>
</gene>
<keyword evidence="4 7" id="KW-0157">Chromophore</keyword>
<dbReference type="GO" id="GO:0003904">
    <property type="term" value="F:deoxyribodipyrimidine photo-lyase activity"/>
    <property type="evidence" value="ECO:0007669"/>
    <property type="project" value="TreeGrafter"/>
</dbReference>
<dbReference type="Gene3D" id="3.40.50.620">
    <property type="entry name" value="HUPs"/>
    <property type="match status" value="1"/>
</dbReference>
<dbReference type="InterPro" id="IPR036134">
    <property type="entry name" value="Crypto/Photolyase_FAD-like_sf"/>
</dbReference>
<dbReference type="Pfam" id="PF00875">
    <property type="entry name" value="DNA_photolyase"/>
    <property type="match status" value="1"/>
</dbReference>
<feature type="binding site" evidence="5">
    <location>
        <position position="272"/>
    </location>
    <ligand>
        <name>FAD</name>
        <dbReference type="ChEBI" id="CHEBI:57692"/>
    </ligand>
</feature>
<dbReference type="SUPFAM" id="SSF48173">
    <property type="entry name" value="Cryptochrome/photolyase FAD-binding domain"/>
    <property type="match status" value="1"/>
</dbReference>
<dbReference type="AlphaFoldDB" id="A0A1H3EEN4"/>
<evidence type="ECO:0000313" key="9">
    <source>
        <dbReference type="EMBL" id="SDX77095.1"/>
    </source>
</evidence>
<evidence type="ECO:0000256" key="6">
    <source>
        <dbReference type="PIRSR" id="PIRSR602081-2"/>
    </source>
</evidence>
<feature type="site" description="Electron transfer via tryptophanyl radical" evidence="6">
    <location>
        <position position="382"/>
    </location>
</feature>
<accession>A0A1H3EEN4</accession>
<dbReference type="InterPro" id="IPR005101">
    <property type="entry name" value="Cryptochr/Photolyase_FAD-bd"/>
</dbReference>
<reference evidence="9 10" key="1">
    <citation type="submission" date="2016-10" db="EMBL/GenBank/DDBJ databases">
        <authorList>
            <person name="de Groot N.N."/>
        </authorList>
    </citation>
    <scope>NUCLEOTIDE SEQUENCE [LARGE SCALE GENOMIC DNA]</scope>
    <source>
        <strain evidence="9 10">Nm1</strain>
    </source>
</reference>
<protein>
    <submittedName>
        <fullName evidence="9">Deoxyribodipyrimidine photo-lyase</fullName>
    </submittedName>
</protein>
<proteinExistence type="inferred from homology"/>
<name>A0A1H3EEN4_9PROT</name>